<accession>A0A0P0YQ39</accession>
<name>A0A0P0YQ39_9ENTR</name>
<proteinExistence type="predicted"/>
<dbReference type="Gene3D" id="3.40.50.2000">
    <property type="entry name" value="Glycogen Phosphorylase B"/>
    <property type="match status" value="2"/>
</dbReference>
<dbReference type="Pfam" id="PF26334">
    <property type="entry name" value="Gtf3_N"/>
    <property type="match status" value="1"/>
</dbReference>
<evidence type="ECO:0000256" key="1">
    <source>
        <dbReference type="ARBA" id="ARBA00022679"/>
    </source>
</evidence>
<dbReference type="GO" id="GO:0016740">
    <property type="term" value="F:transferase activity"/>
    <property type="evidence" value="ECO:0007669"/>
    <property type="project" value="UniProtKB-KW"/>
</dbReference>
<feature type="domain" description="Glucosyltransferase 3-like C-terminal" evidence="3">
    <location>
        <begin position="186"/>
        <end position="348"/>
    </location>
</feature>
<gene>
    <name evidence="4" type="primary">wclM</name>
</gene>
<dbReference type="EMBL" id="AB924554">
    <property type="protein sequence ID" value="BAT23299.1"/>
    <property type="molecule type" value="Genomic_DNA"/>
</dbReference>
<evidence type="ECO:0000313" key="4">
    <source>
        <dbReference type="EMBL" id="BAT23299.1"/>
    </source>
</evidence>
<keyword evidence="1 4" id="KW-0808">Transferase</keyword>
<evidence type="ECO:0000259" key="2">
    <source>
        <dbReference type="Pfam" id="PF26334"/>
    </source>
</evidence>
<sequence>MVTILSKKSKRVKMHKIKYYFLNELNFHGRNAGFKARVDALTVFSSNPGVQVVNIPLWGGVWSRLKNTISFLNFILLKLKSTDVLFIQYPFPKPFIDMLTFIIKHRNIKLCLLIHDVDIFRGQGHNKDFKNLTCASFLISHNERMSVQLNNVGVTTPKINLQIFDYILKDKRKILVGGENSKLNNIIYCGNLDRNKSGFIYSWGKGNLNRIVYGVNADDDININNDYRGSFDANFPPEIENIGRSFGLVWDGDSINECSGSFGEYLKFNNPHKTSLYLAMGLPVIVWKDAAISQFVKMNGVGIIVDGLNDLERQLELITFAQYSEMLNNVVEVRKKITAGWYLNESINYAMTLCSENTNMK</sequence>
<dbReference type="InterPro" id="IPR058591">
    <property type="entry name" value="Gtf3_N"/>
</dbReference>
<reference evidence="4" key="2">
    <citation type="journal article" date="2015" name="Sci. Rep.">
        <title>Genetic analysis of capsular polysaccharide synthesis gene clusters in 79 capsular types of Klebsiella spp.</title>
        <authorList>
            <person name="Pan Y.J."/>
            <person name="Lin T.L."/>
            <person name="Chen C.T."/>
            <person name="Chen Y.Y."/>
            <person name="Hsieh P.F."/>
            <person name="Hsu C.R."/>
            <person name="Wu M.C."/>
            <person name="Wang J.T."/>
        </authorList>
    </citation>
    <scope>NUCLEOTIDE SEQUENCE</scope>
    <source>
        <strain evidence="4">313</strain>
    </source>
</reference>
<feature type="domain" description="Glucosyltransferase 3-like N-terminal" evidence="2">
    <location>
        <begin position="21"/>
        <end position="163"/>
    </location>
</feature>
<dbReference type="PIRSF" id="PIRSF007023">
    <property type="entry name" value="UDP-Galf_transf"/>
    <property type="match status" value="1"/>
</dbReference>
<dbReference type="AlphaFoldDB" id="A0A0P0YQ39"/>
<protein>
    <submittedName>
        <fullName evidence="4">Galactofuranosyltransferase</fullName>
    </submittedName>
</protein>
<dbReference type="InterPro" id="IPR058592">
    <property type="entry name" value="Gtf3_C"/>
</dbReference>
<organism evidence="4">
    <name type="scientific">Klebsiella sp. 313</name>
    <dbReference type="NCBI Taxonomy" id="1497797"/>
    <lineage>
        <taxon>Bacteria</taxon>
        <taxon>Pseudomonadati</taxon>
        <taxon>Pseudomonadota</taxon>
        <taxon>Gammaproteobacteria</taxon>
        <taxon>Enterobacterales</taxon>
        <taxon>Enterobacteriaceae</taxon>
        <taxon>Klebsiella/Raoultella group</taxon>
        <taxon>Klebsiella</taxon>
    </lineage>
</organism>
<dbReference type="Pfam" id="PF26337">
    <property type="entry name" value="Gtf3_C"/>
    <property type="match status" value="1"/>
</dbReference>
<evidence type="ECO:0000259" key="3">
    <source>
        <dbReference type="Pfam" id="PF26337"/>
    </source>
</evidence>
<reference evidence="4" key="1">
    <citation type="submission" date="2014-04" db="EMBL/GenBank/DDBJ databases">
        <authorList>
            <person name="Harrison E."/>
        </authorList>
    </citation>
    <scope>NUCLEOTIDE SEQUENCE</scope>
    <source>
        <strain evidence="4">313</strain>
    </source>
</reference>